<keyword evidence="2" id="KW-1185">Reference proteome</keyword>
<dbReference type="Proteomes" id="UP000015102">
    <property type="component" value="Unassembled WGS sequence"/>
</dbReference>
<dbReference type="HOGENOM" id="CLU_2592485_0_0_1"/>
<dbReference type="EMBL" id="CAQQ02384740">
    <property type="status" value="NOT_ANNOTATED_CDS"/>
    <property type="molecule type" value="Genomic_DNA"/>
</dbReference>
<protein>
    <submittedName>
        <fullName evidence="1">Uncharacterized protein</fullName>
    </submittedName>
</protein>
<dbReference type="AlphaFoldDB" id="T1GX19"/>
<dbReference type="EMBL" id="CAQQ02384739">
    <property type="status" value="NOT_ANNOTATED_CDS"/>
    <property type="molecule type" value="Genomic_DNA"/>
</dbReference>
<sequence>MNVIIMKNKKILYDGSPNVVDFCVKKSDNKQKVTTQLCFPGTDCIVARCSFLQTKQQNSFNFIFVILGKVYFKKIDERIV</sequence>
<organism evidence="1 2">
    <name type="scientific">Megaselia scalaris</name>
    <name type="common">Humpbacked fly</name>
    <name type="synonym">Phora scalaris</name>
    <dbReference type="NCBI Taxonomy" id="36166"/>
    <lineage>
        <taxon>Eukaryota</taxon>
        <taxon>Metazoa</taxon>
        <taxon>Ecdysozoa</taxon>
        <taxon>Arthropoda</taxon>
        <taxon>Hexapoda</taxon>
        <taxon>Insecta</taxon>
        <taxon>Pterygota</taxon>
        <taxon>Neoptera</taxon>
        <taxon>Endopterygota</taxon>
        <taxon>Diptera</taxon>
        <taxon>Brachycera</taxon>
        <taxon>Muscomorpha</taxon>
        <taxon>Platypezoidea</taxon>
        <taxon>Phoridae</taxon>
        <taxon>Megaseliini</taxon>
        <taxon>Megaselia</taxon>
    </lineage>
</organism>
<evidence type="ECO:0000313" key="2">
    <source>
        <dbReference type="Proteomes" id="UP000015102"/>
    </source>
</evidence>
<proteinExistence type="predicted"/>
<reference evidence="1" key="2">
    <citation type="submission" date="2015-06" db="UniProtKB">
        <authorList>
            <consortium name="EnsemblMetazoa"/>
        </authorList>
    </citation>
    <scope>IDENTIFICATION</scope>
</reference>
<reference evidence="2" key="1">
    <citation type="submission" date="2013-02" db="EMBL/GenBank/DDBJ databases">
        <authorList>
            <person name="Hughes D."/>
        </authorList>
    </citation>
    <scope>NUCLEOTIDE SEQUENCE</scope>
    <source>
        <strain>Durham</strain>
        <strain evidence="2">NC isolate 2 -- Noor lab</strain>
    </source>
</reference>
<evidence type="ECO:0000313" key="1">
    <source>
        <dbReference type="EnsemblMetazoa" id="MESCA008357-PA"/>
    </source>
</evidence>
<dbReference type="EnsemblMetazoa" id="MESCA008357-RA">
    <property type="protein sequence ID" value="MESCA008357-PA"/>
    <property type="gene ID" value="MESCA008357"/>
</dbReference>
<accession>T1GX19</accession>
<name>T1GX19_MEGSC</name>